<reference evidence="2 3" key="1">
    <citation type="submission" date="2020-01" db="EMBL/GenBank/DDBJ databases">
        <title>Muricauda sediminis sp.nov. 40Bstr401.</title>
        <authorList>
            <person name="Xue Z."/>
            <person name="Zhu S."/>
            <person name="Ren N."/>
            <person name="Chen T."/>
            <person name="Chen X."/>
            <person name="Chen J."/>
            <person name="Yang J."/>
        </authorList>
    </citation>
    <scope>NUCLEOTIDE SEQUENCE [LARGE SCALE GENOMIC DNA]</scope>
    <source>
        <strain evidence="2 3">40Bstr401</strain>
    </source>
</reference>
<keyword evidence="1" id="KW-0812">Transmembrane</keyword>
<name>A0A6I5L1Y3_9FLAO</name>
<keyword evidence="3" id="KW-1185">Reference proteome</keyword>
<evidence type="ECO:0000256" key="1">
    <source>
        <dbReference type="SAM" id="Phobius"/>
    </source>
</evidence>
<feature type="transmembrane region" description="Helical" evidence="1">
    <location>
        <begin position="37"/>
        <end position="58"/>
    </location>
</feature>
<organism evidence="2 3">
    <name type="scientific">Flagellimonas sediminis</name>
    <dbReference type="NCBI Taxonomy" id="2696468"/>
    <lineage>
        <taxon>Bacteria</taxon>
        <taxon>Pseudomonadati</taxon>
        <taxon>Bacteroidota</taxon>
        <taxon>Flavobacteriia</taxon>
        <taxon>Flavobacteriales</taxon>
        <taxon>Flavobacteriaceae</taxon>
        <taxon>Flagellimonas</taxon>
    </lineage>
</organism>
<dbReference type="RefSeq" id="WP_163635174.1">
    <property type="nucleotide sequence ID" value="NZ_JAAAMI010000004.1"/>
</dbReference>
<evidence type="ECO:0000313" key="2">
    <source>
        <dbReference type="EMBL" id="NDV43731.1"/>
    </source>
</evidence>
<keyword evidence="1" id="KW-1133">Transmembrane helix</keyword>
<dbReference type="Proteomes" id="UP000468707">
    <property type="component" value="Unassembled WGS sequence"/>
</dbReference>
<dbReference type="InterPro" id="IPR018247">
    <property type="entry name" value="EF_Hand_1_Ca_BS"/>
</dbReference>
<evidence type="ECO:0000313" key="3">
    <source>
        <dbReference type="Proteomes" id="UP000468707"/>
    </source>
</evidence>
<keyword evidence="1" id="KW-0472">Membrane</keyword>
<gene>
    <name evidence="2" type="ORF">GTK07_10380</name>
</gene>
<evidence type="ECO:0008006" key="4">
    <source>
        <dbReference type="Google" id="ProtNLM"/>
    </source>
</evidence>
<accession>A0A6I5L1Y3</accession>
<dbReference type="PROSITE" id="PS00018">
    <property type="entry name" value="EF_HAND_1"/>
    <property type="match status" value="1"/>
</dbReference>
<dbReference type="EMBL" id="JAAAMI010000004">
    <property type="protein sequence ID" value="NDV43731.1"/>
    <property type="molecule type" value="Genomic_DNA"/>
</dbReference>
<dbReference type="AlphaFoldDB" id="A0A6I5L1Y3"/>
<comment type="caution">
    <text evidence="2">The sequence shown here is derived from an EMBL/GenBank/DDBJ whole genome shotgun (WGS) entry which is preliminary data.</text>
</comment>
<sequence length="136" mass="15303">MSYNQIGILLAIGVIAFVGITWKKVSNPYLKSLWRTALLVFTLYAALLIYIEIHWQFIEEYASKYDLNGNGFVDLNEYSEEAIAAMNKKTNGKNIRILAPATMAALASIIGFAYLISDLFVIRLKSQENSNEIETT</sequence>
<feature type="transmembrane region" description="Helical" evidence="1">
    <location>
        <begin position="6"/>
        <end position="25"/>
    </location>
</feature>
<protein>
    <recommendedName>
        <fullName evidence="4">EF-hand domain-containing protein</fullName>
    </recommendedName>
</protein>
<proteinExistence type="predicted"/>
<feature type="transmembrane region" description="Helical" evidence="1">
    <location>
        <begin position="97"/>
        <end position="116"/>
    </location>
</feature>